<evidence type="ECO:0000256" key="1">
    <source>
        <dbReference type="ARBA" id="ARBA00004651"/>
    </source>
</evidence>
<dbReference type="InterPro" id="IPR038766">
    <property type="entry name" value="Membrane_comp_ABC_pdt"/>
</dbReference>
<proteinExistence type="predicted"/>
<dbReference type="Pfam" id="PF02687">
    <property type="entry name" value="FtsX"/>
    <property type="match status" value="2"/>
</dbReference>
<evidence type="ECO:0000313" key="10">
    <source>
        <dbReference type="Proteomes" id="UP000320580"/>
    </source>
</evidence>
<accession>A0A5B8JMM4</accession>
<reference evidence="9 10" key="1">
    <citation type="submission" date="2019-07" db="EMBL/GenBank/DDBJ databases">
        <authorList>
            <person name="Zhu P."/>
        </authorList>
    </citation>
    <scope>NUCLEOTIDE SEQUENCE [LARGE SCALE GENOMIC DNA]</scope>
    <source>
        <strain evidence="9 10">SSL-25</strain>
    </source>
</reference>
<feature type="transmembrane region" description="Helical" evidence="7">
    <location>
        <begin position="338"/>
        <end position="355"/>
    </location>
</feature>
<feature type="transmembrane region" description="Helical" evidence="7">
    <location>
        <begin position="729"/>
        <end position="751"/>
    </location>
</feature>
<evidence type="ECO:0000256" key="2">
    <source>
        <dbReference type="ARBA" id="ARBA00022475"/>
    </source>
</evidence>
<dbReference type="PANTHER" id="PTHR30287">
    <property type="entry name" value="MEMBRANE COMPONENT OF PREDICTED ABC SUPERFAMILY METABOLITE UPTAKE TRANSPORTER"/>
    <property type="match status" value="1"/>
</dbReference>
<dbReference type="RefSeq" id="WP_146482129.1">
    <property type="nucleotide sequence ID" value="NZ_CP042266.1"/>
</dbReference>
<dbReference type="InterPro" id="IPR003838">
    <property type="entry name" value="ABC3_permease_C"/>
</dbReference>
<dbReference type="EMBL" id="CP042266">
    <property type="protein sequence ID" value="QDY78813.1"/>
    <property type="molecule type" value="Genomic_DNA"/>
</dbReference>
<feature type="domain" description="ABC3 transporter permease C-terminal" evidence="8">
    <location>
        <begin position="207"/>
        <end position="317"/>
    </location>
</feature>
<feature type="transmembrane region" description="Helical" evidence="7">
    <location>
        <begin position="198"/>
        <end position="222"/>
    </location>
</feature>
<sequence length="795" mass="83282">MTVRTWARDLALGIRFGATGGREGWTRTLLTAFGVGLGVAMLLLASSVPGMIEQRDARADARTPVELKQLGAPEVAPSARTVLWSSVETSYRDRTVKGVLLRADGADPVRPPGVTAFPKPGEMVVSPALGELLRSPEGKLLGERYGARVAGTIGDQGLLGSRELYFYLGNADITASDGGTRISGYDDRNRLPNPINPILVVLIVLVCVVLLAPVAVFVATAVRFGGERRDRRLAALRLVGADARMVHRIAGGEALFGALLGLAVGIGLFFAARPLAGGIGLDELSAFPADVMPAPLLGGLIVVAVPVSAVVVTLFALRTVAIEPLGVVRQSAAAPRRLWWRLLLPVAGLALLFTGRLGRDGGDAEVFPVAAGAVLVLIGLTALLPWLVDAVVGRLNGGPVPWQLAVRRLQLSSGPAARAVSGIMVAVAGAIALQMLFSAVEGDFVKENEQQPGRTQLSVDADFKGAEPARRMVTEFERTEGVRKVTDTTQALLYTPPQTPEEAASGHGEVVTLTVGDCPTLRELARITACEDGDAFVVLGKDKARAELIARSAALGKPYMTAAPGAPGSPEAAAAAADGGRPGNWSLPKGSPTVATVADVMGDAHPGIFATPGAVDLRSFPTASTRALVSVDEKASEAREHIRNIVARTDPAANVFQLQAVQEDEQFANVRSGLLIGSMATMALIAASMLVSQIEQLRERRKLLSVLVAFGTRRSTVAWSVLWQTAVPVVLGTALAIVGGLGLGLVMLALVRSRSVDWWGFLPIAGAGAAVIVVVTALSLPPLYRMMRPDGLRTE</sequence>
<feature type="region of interest" description="Disordered" evidence="6">
    <location>
        <begin position="564"/>
        <end position="590"/>
    </location>
</feature>
<name>A0A5B8JMM4_9ACTN</name>
<keyword evidence="10" id="KW-1185">Reference proteome</keyword>
<dbReference type="OrthoDB" id="3654456at2"/>
<organism evidence="9 10">
    <name type="scientific">Streptomyces qinzhouensis</name>
    <dbReference type="NCBI Taxonomy" id="2599401"/>
    <lineage>
        <taxon>Bacteria</taxon>
        <taxon>Bacillati</taxon>
        <taxon>Actinomycetota</taxon>
        <taxon>Actinomycetes</taxon>
        <taxon>Kitasatosporales</taxon>
        <taxon>Streptomycetaceae</taxon>
        <taxon>Streptomyces</taxon>
    </lineage>
</organism>
<keyword evidence="3 7" id="KW-0812">Transmembrane</keyword>
<feature type="transmembrane region" description="Helical" evidence="7">
    <location>
        <begin position="296"/>
        <end position="317"/>
    </location>
</feature>
<dbReference type="Proteomes" id="UP000320580">
    <property type="component" value="Chromosome"/>
</dbReference>
<feature type="transmembrane region" description="Helical" evidence="7">
    <location>
        <begin position="758"/>
        <end position="780"/>
    </location>
</feature>
<gene>
    <name evidence="9" type="ORF">FQU76_22450</name>
</gene>
<dbReference type="AlphaFoldDB" id="A0A5B8JMM4"/>
<dbReference type="KEGG" id="sqz:FQU76_22450"/>
<evidence type="ECO:0000256" key="7">
    <source>
        <dbReference type="SAM" id="Phobius"/>
    </source>
</evidence>
<feature type="transmembrane region" description="Helical" evidence="7">
    <location>
        <begin position="672"/>
        <end position="691"/>
    </location>
</feature>
<feature type="transmembrane region" description="Helical" evidence="7">
    <location>
        <begin position="367"/>
        <end position="388"/>
    </location>
</feature>
<feature type="transmembrane region" description="Helical" evidence="7">
    <location>
        <begin position="29"/>
        <end position="52"/>
    </location>
</feature>
<protein>
    <submittedName>
        <fullName evidence="9">FtsX-like permease family protein</fullName>
    </submittedName>
</protein>
<feature type="domain" description="ABC3 transporter permease C-terminal" evidence="8">
    <location>
        <begin position="679"/>
        <end position="783"/>
    </location>
</feature>
<evidence type="ECO:0000256" key="3">
    <source>
        <dbReference type="ARBA" id="ARBA00022692"/>
    </source>
</evidence>
<feature type="compositionally biased region" description="Low complexity" evidence="6">
    <location>
        <begin position="564"/>
        <end position="579"/>
    </location>
</feature>
<dbReference type="GO" id="GO:0005886">
    <property type="term" value="C:plasma membrane"/>
    <property type="evidence" value="ECO:0007669"/>
    <property type="project" value="UniProtKB-SubCell"/>
</dbReference>
<keyword evidence="2" id="KW-1003">Cell membrane</keyword>
<comment type="subcellular location">
    <subcellularLocation>
        <location evidence="1">Cell membrane</location>
        <topology evidence="1">Multi-pass membrane protein</topology>
    </subcellularLocation>
</comment>
<evidence type="ECO:0000313" key="9">
    <source>
        <dbReference type="EMBL" id="QDY78813.1"/>
    </source>
</evidence>
<evidence type="ECO:0000256" key="5">
    <source>
        <dbReference type="ARBA" id="ARBA00023136"/>
    </source>
</evidence>
<feature type="transmembrane region" description="Helical" evidence="7">
    <location>
        <begin position="254"/>
        <end position="276"/>
    </location>
</feature>
<evidence type="ECO:0000259" key="8">
    <source>
        <dbReference type="Pfam" id="PF02687"/>
    </source>
</evidence>
<evidence type="ECO:0000256" key="4">
    <source>
        <dbReference type="ARBA" id="ARBA00022989"/>
    </source>
</evidence>
<keyword evidence="4 7" id="KW-1133">Transmembrane helix</keyword>
<dbReference type="PANTHER" id="PTHR30287:SF1">
    <property type="entry name" value="INNER MEMBRANE PROTEIN"/>
    <property type="match status" value="1"/>
</dbReference>
<keyword evidence="5 7" id="KW-0472">Membrane</keyword>
<evidence type="ECO:0000256" key="6">
    <source>
        <dbReference type="SAM" id="MobiDB-lite"/>
    </source>
</evidence>